<keyword evidence="1" id="KW-0812">Transmembrane</keyword>
<keyword evidence="1" id="KW-0472">Membrane</keyword>
<keyword evidence="2" id="KW-0150">Chloroplast</keyword>
<accession>A0A2U8GJ08</accession>
<name>A0A2U8GJ08_PSEBY</name>
<geneLocation type="chloroplast" evidence="2"/>
<sequence>MTTFIIDKKIFCIFLFLSCFTFLLFFAFSFKILFILIQNKYCFFSFFFFSKFFHSFFCCVNLRLATSIDNRSSLSIKDVFALLLRFFASLRERRRSMKEQSSNYLIYFCSLLHFFARGAKRRKRARKSFASRSCLRSVS</sequence>
<protein>
    <submittedName>
        <fullName evidence="2">Uncharacterized protein</fullName>
    </submittedName>
</protein>
<dbReference type="RefSeq" id="YP_009492054.1">
    <property type="nucleotide sequence ID" value="NC_037920.1"/>
</dbReference>
<organism evidence="2">
    <name type="scientific">Pseudopediastrum boryanum</name>
    <name type="common">Green alga</name>
    <name type="synonym">Pediastrum boryanum</name>
    <dbReference type="NCBI Taxonomy" id="55410"/>
    <lineage>
        <taxon>Eukaryota</taxon>
        <taxon>Viridiplantae</taxon>
        <taxon>Chlorophyta</taxon>
        <taxon>core chlorophytes</taxon>
        <taxon>Chlorophyceae</taxon>
        <taxon>CS clade</taxon>
        <taxon>Sphaeropleales</taxon>
        <taxon>Hydrodictyaceae</taxon>
        <taxon>Pseudopediastrum</taxon>
    </lineage>
</organism>
<dbReference type="GeneID" id="36951713"/>
<dbReference type="AlphaFoldDB" id="A0A2U8GJ08"/>
<evidence type="ECO:0000256" key="1">
    <source>
        <dbReference type="SAM" id="Phobius"/>
    </source>
</evidence>
<keyword evidence="2" id="KW-0934">Plastid</keyword>
<dbReference type="EMBL" id="MF276982">
    <property type="protein sequence ID" value="AWI68644.1"/>
    <property type="molecule type" value="Genomic_DNA"/>
</dbReference>
<keyword evidence="1" id="KW-1133">Transmembrane helix</keyword>
<reference evidence="2" key="1">
    <citation type="journal article" date="2018" name="Am. J. Bot.">
        <title>Organellar phylogenomics inform systematics in the green algal family Hydrodictyaceae (Chlorophyceae) and provide clues to the complex evolutionary history of plastid genomes in the green algal tree of life.</title>
        <authorList>
            <person name="McManus H.A."/>
            <person name="Fucikova K."/>
            <person name="Lewis P.O."/>
            <person name="Lewis L.A."/>
            <person name="Karol K.G."/>
        </authorList>
    </citation>
    <scope>NUCLEOTIDE SEQUENCE</scope>
</reference>
<evidence type="ECO:0000313" key="2">
    <source>
        <dbReference type="EMBL" id="AWI68644.1"/>
    </source>
</evidence>
<proteinExistence type="predicted"/>
<feature type="transmembrane region" description="Helical" evidence="1">
    <location>
        <begin position="12"/>
        <end position="37"/>
    </location>
</feature>